<sequence>MLARSLRTSQHTSRGLLNRTAGPSYTACSRAVGARALTTPARPVVARPRLTLMQVRHASQSEADAAPVGTHAMVGRQLREAVEAELATLRSRIAGLGGGAETDTTWLRQLSDEETAFVNLGQVPGVDGSEIITLIDLDLRAVPFTDAQKAGPEGKGVHVPLLAHVGTTDPAVPCYPVNELFGGRGSHVAGLVKDVLGAQLARKNAGLAESQVKSGLPLVAVVVPAKGEQRDLALPLAISLYRLAMHEGNGHTEGTAADAQ</sequence>
<evidence type="ECO:0000313" key="3">
    <source>
        <dbReference type="Proteomes" id="UP000279236"/>
    </source>
</evidence>
<feature type="region of interest" description="Disordered" evidence="1">
    <location>
        <begin position="1"/>
        <end position="21"/>
    </location>
</feature>
<dbReference type="GeneID" id="39588761"/>
<keyword evidence="3" id="KW-1185">Reference proteome</keyword>
<accession>A0A427Y4K2</accession>
<evidence type="ECO:0000313" key="2">
    <source>
        <dbReference type="EMBL" id="RSH86020.1"/>
    </source>
</evidence>
<dbReference type="EMBL" id="RSCE01000002">
    <property type="protein sequence ID" value="RSH86020.1"/>
    <property type="molecule type" value="Genomic_DNA"/>
</dbReference>
<dbReference type="Proteomes" id="UP000279236">
    <property type="component" value="Unassembled WGS sequence"/>
</dbReference>
<proteinExistence type="predicted"/>
<evidence type="ECO:0000256" key="1">
    <source>
        <dbReference type="SAM" id="MobiDB-lite"/>
    </source>
</evidence>
<name>A0A427Y4K2_9TREE</name>
<dbReference type="OrthoDB" id="10266817at2759"/>
<organism evidence="2 3">
    <name type="scientific">Apiotrichum porosum</name>
    <dbReference type="NCBI Taxonomy" id="105984"/>
    <lineage>
        <taxon>Eukaryota</taxon>
        <taxon>Fungi</taxon>
        <taxon>Dikarya</taxon>
        <taxon>Basidiomycota</taxon>
        <taxon>Agaricomycotina</taxon>
        <taxon>Tremellomycetes</taxon>
        <taxon>Trichosporonales</taxon>
        <taxon>Trichosporonaceae</taxon>
        <taxon>Apiotrichum</taxon>
    </lineage>
</organism>
<protein>
    <submittedName>
        <fullName evidence="2">Uncharacterized protein</fullName>
    </submittedName>
</protein>
<reference evidence="2 3" key="1">
    <citation type="submission" date="2018-11" db="EMBL/GenBank/DDBJ databases">
        <title>Genome sequence of Apiotrichum porosum DSM 27194.</title>
        <authorList>
            <person name="Aliyu H."/>
            <person name="Gorte O."/>
            <person name="Ochsenreither K."/>
        </authorList>
    </citation>
    <scope>NUCLEOTIDE SEQUENCE [LARGE SCALE GENOMIC DNA]</scope>
    <source>
        <strain evidence="2 3">DSM 27194</strain>
    </source>
</reference>
<dbReference type="AlphaFoldDB" id="A0A427Y4K2"/>
<dbReference type="RefSeq" id="XP_028478805.1">
    <property type="nucleotide sequence ID" value="XM_028619833.1"/>
</dbReference>
<gene>
    <name evidence="2" type="ORF">EHS24_004218</name>
</gene>
<comment type="caution">
    <text evidence="2">The sequence shown here is derived from an EMBL/GenBank/DDBJ whole genome shotgun (WGS) entry which is preliminary data.</text>
</comment>